<feature type="domain" description="Solute-binding protein family 5" evidence="4">
    <location>
        <begin position="119"/>
        <end position="537"/>
    </location>
</feature>
<dbReference type="GO" id="GO:1904680">
    <property type="term" value="F:peptide transmembrane transporter activity"/>
    <property type="evidence" value="ECO:0007669"/>
    <property type="project" value="TreeGrafter"/>
</dbReference>
<dbReference type="GO" id="GO:0015833">
    <property type="term" value="P:peptide transport"/>
    <property type="evidence" value="ECO:0007669"/>
    <property type="project" value="TreeGrafter"/>
</dbReference>
<keyword evidence="6" id="KW-1185">Reference proteome</keyword>
<dbReference type="AlphaFoldDB" id="A0A2W2EDA7"/>
<dbReference type="Gene3D" id="3.40.190.10">
    <property type="entry name" value="Periplasmic binding protein-like II"/>
    <property type="match status" value="1"/>
</dbReference>
<dbReference type="PROSITE" id="PS01040">
    <property type="entry name" value="SBP_BACTERIAL_5"/>
    <property type="match status" value="1"/>
</dbReference>
<dbReference type="GO" id="GO:0042597">
    <property type="term" value="C:periplasmic space"/>
    <property type="evidence" value="ECO:0007669"/>
    <property type="project" value="UniProtKB-ARBA"/>
</dbReference>
<comment type="subcellular location">
    <subcellularLocation>
        <location evidence="1">Cell membrane</location>
        <topology evidence="1">Lipid-anchor</topology>
    </subcellularLocation>
</comment>
<accession>A0A2W2EDA7</accession>
<protein>
    <recommendedName>
        <fullName evidence="4">Solute-binding protein family 5 domain-containing protein</fullName>
    </recommendedName>
</protein>
<organism evidence="5 6">
    <name type="scientific">Nonomuraea aridisoli</name>
    <dbReference type="NCBI Taxonomy" id="2070368"/>
    <lineage>
        <taxon>Bacteria</taxon>
        <taxon>Bacillati</taxon>
        <taxon>Actinomycetota</taxon>
        <taxon>Actinomycetes</taxon>
        <taxon>Streptosporangiales</taxon>
        <taxon>Streptosporangiaceae</taxon>
        <taxon>Nonomuraea</taxon>
    </lineage>
</organism>
<dbReference type="OrthoDB" id="9764591at2"/>
<evidence type="ECO:0000256" key="1">
    <source>
        <dbReference type="ARBA" id="ARBA00004193"/>
    </source>
</evidence>
<dbReference type="PROSITE" id="PS51257">
    <property type="entry name" value="PROKAR_LIPOPROTEIN"/>
    <property type="match status" value="1"/>
</dbReference>
<reference evidence="5 6" key="1">
    <citation type="submission" date="2018-01" db="EMBL/GenBank/DDBJ databases">
        <title>Draft genome sequence of Nonomuraea sp. KC333.</title>
        <authorList>
            <person name="Sahin N."/>
            <person name="Saygin H."/>
            <person name="Ay H."/>
        </authorList>
    </citation>
    <scope>NUCLEOTIDE SEQUENCE [LARGE SCALE GENOMIC DNA]</scope>
    <source>
        <strain evidence="5 6">KC333</strain>
    </source>
</reference>
<comment type="similarity">
    <text evidence="2">Belongs to the bacterial solute-binding protein 5 family.</text>
</comment>
<name>A0A2W2EDA7_9ACTN</name>
<dbReference type="GO" id="GO:0043190">
    <property type="term" value="C:ATP-binding cassette (ABC) transporter complex"/>
    <property type="evidence" value="ECO:0007669"/>
    <property type="project" value="InterPro"/>
</dbReference>
<evidence type="ECO:0000313" key="6">
    <source>
        <dbReference type="Proteomes" id="UP000249304"/>
    </source>
</evidence>
<dbReference type="CDD" id="cd08500">
    <property type="entry name" value="PBP2_NikA_DppA_OppA_like_4"/>
    <property type="match status" value="1"/>
</dbReference>
<comment type="caution">
    <text evidence="5">The sequence shown here is derived from an EMBL/GenBank/DDBJ whole genome shotgun (WGS) entry which is preliminary data.</text>
</comment>
<evidence type="ECO:0000259" key="4">
    <source>
        <dbReference type="Pfam" id="PF00496"/>
    </source>
</evidence>
<evidence type="ECO:0000256" key="3">
    <source>
        <dbReference type="ARBA" id="ARBA00022729"/>
    </source>
</evidence>
<dbReference type="InterPro" id="IPR023765">
    <property type="entry name" value="SBP_5_CS"/>
</dbReference>
<dbReference type="InterPro" id="IPR039424">
    <property type="entry name" value="SBP_5"/>
</dbReference>
<dbReference type="Pfam" id="PF00496">
    <property type="entry name" value="SBP_bac_5"/>
    <property type="match status" value="1"/>
</dbReference>
<evidence type="ECO:0000256" key="2">
    <source>
        <dbReference type="ARBA" id="ARBA00005695"/>
    </source>
</evidence>
<dbReference type="Gene3D" id="3.10.105.10">
    <property type="entry name" value="Dipeptide-binding Protein, Domain 3"/>
    <property type="match status" value="1"/>
</dbReference>
<dbReference type="Proteomes" id="UP000249304">
    <property type="component" value="Unassembled WGS sequence"/>
</dbReference>
<dbReference type="PANTHER" id="PTHR30290:SF62">
    <property type="entry name" value="OLIGOPEPTIDE ABC TRANSPORTER, PERIPLASMIC OLIGOPEPTIDE-BINDING PROTEIN"/>
    <property type="match status" value="1"/>
</dbReference>
<proteinExistence type="inferred from homology"/>
<dbReference type="InterPro" id="IPR000914">
    <property type="entry name" value="SBP_5_dom"/>
</dbReference>
<dbReference type="PIRSF" id="PIRSF002741">
    <property type="entry name" value="MppA"/>
    <property type="match status" value="1"/>
</dbReference>
<keyword evidence="3" id="KW-0732">Signal</keyword>
<evidence type="ECO:0000313" key="5">
    <source>
        <dbReference type="EMBL" id="PZG20493.1"/>
    </source>
</evidence>
<dbReference type="RefSeq" id="WP_111178055.1">
    <property type="nucleotide sequence ID" value="NZ_POUD01000025.1"/>
</dbReference>
<sequence>MATNISRRTLFGYGGALTGVALLGVACTGGETPLPPPVSGGDPAALESPMLAQRVKAGTLPPLDQRLPAKPMIVKPLQEAGRFGGTLRRAQTSAASDTVTVAFCAAGLVEWTLDIKGAQPSLAESYTRSDDNRVYTFVVREGLKWSDGQPFTAQDVADSIQHFFGNKLFNVQPPVYMSDGGKLPKVDIKDGRTLTISFEEPSAMFEKFMCHPGISIQLVKPWHYLKQFHIDLAETEDDKAKVEAAAKAAGFDSWDMYFLDRDDIWKNPERPVMGAYIVTKPAGAQSGTAEFERNPYYFKTDPDGRQLPYIDKIQVQMLEQDALDLRAANGDLDFQAQFLGYSTTQVYLRNAEARGFKVLRWEPGWSLLSINPNLSHKDPVLRKLFLDKRVRFALSHAINREEINKTLLGGLGVLRQPVSTEAEPYYTQGDGDTALAFDLAKANALLDEAGLTERDAAGTRLRPDGKPFELVITFIEDNSEVPRTDAFEAVRRHWAAAGVKLALRPVDKTLYAEVRSSNDFDLDGVGTPENSWDIEPVWYVPTASNSHFAPAYGNWYASKGKAGDEPPAEIKELMDLWDTMATATSDQERIEAGKKIMTAHDRNLYIIGIVRLPFQPVVVNAKLRNVRDDKPPMLFHYGREGVTKPEQLYFA</sequence>
<dbReference type="SUPFAM" id="SSF53850">
    <property type="entry name" value="Periplasmic binding protein-like II"/>
    <property type="match status" value="1"/>
</dbReference>
<dbReference type="PANTHER" id="PTHR30290">
    <property type="entry name" value="PERIPLASMIC BINDING COMPONENT OF ABC TRANSPORTER"/>
    <property type="match status" value="1"/>
</dbReference>
<gene>
    <name evidence="5" type="ORF">C1J01_09110</name>
</gene>
<dbReference type="EMBL" id="POUD01000025">
    <property type="protein sequence ID" value="PZG20493.1"/>
    <property type="molecule type" value="Genomic_DNA"/>
</dbReference>
<dbReference type="InterPro" id="IPR030678">
    <property type="entry name" value="Peptide/Ni-bd"/>
</dbReference>